<evidence type="ECO:0000259" key="14">
    <source>
        <dbReference type="Pfam" id="PF02737"/>
    </source>
</evidence>
<dbReference type="GO" id="GO:0005759">
    <property type="term" value="C:mitochondrial matrix"/>
    <property type="evidence" value="ECO:0007669"/>
    <property type="project" value="UniProtKB-SubCell"/>
</dbReference>
<keyword evidence="6" id="KW-0560">Oxidoreductase</keyword>
<dbReference type="PANTHER" id="PTHR43561">
    <property type="match status" value="1"/>
</dbReference>
<feature type="binding site" evidence="12">
    <location>
        <position position="67"/>
    </location>
    <ligand>
        <name>CoA</name>
        <dbReference type="ChEBI" id="CHEBI:57287"/>
    </ligand>
</feature>
<keyword evidence="5" id="KW-0276">Fatty acid metabolism</keyword>
<dbReference type="OrthoDB" id="5958943at2759"/>
<dbReference type="FunFam" id="3.40.50.720:FF:000009">
    <property type="entry name" value="Fatty oxidation complex, alpha subunit"/>
    <property type="match status" value="1"/>
</dbReference>
<keyword evidence="7" id="KW-0520">NAD</keyword>
<dbReference type="InterPro" id="IPR052242">
    <property type="entry name" value="Mito_3-hydroxyacyl-CoA_DH"/>
</dbReference>
<evidence type="ECO:0000259" key="13">
    <source>
        <dbReference type="Pfam" id="PF00725"/>
    </source>
</evidence>
<dbReference type="Proteomes" id="UP000037460">
    <property type="component" value="Unassembled WGS sequence"/>
</dbReference>
<evidence type="ECO:0000256" key="9">
    <source>
        <dbReference type="ARBA" id="ARBA00023128"/>
    </source>
</evidence>
<reference evidence="16" key="1">
    <citation type="journal article" date="2015" name="PLoS Genet.">
        <title>Genome Sequence and Transcriptome Analyses of Chrysochromulina tobin: Metabolic Tools for Enhanced Algal Fitness in the Prominent Order Prymnesiales (Haptophyceae).</title>
        <authorList>
            <person name="Hovde B.T."/>
            <person name="Deodato C.R."/>
            <person name="Hunsperger H.M."/>
            <person name="Ryken S.A."/>
            <person name="Yost W."/>
            <person name="Jha R.K."/>
            <person name="Patterson J."/>
            <person name="Monnat R.J. Jr."/>
            <person name="Barlow S.B."/>
            <person name="Starkenburg S.R."/>
            <person name="Cattolico R.A."/>
        </authorList>
    </citation>
    <scope>NUCLEOTIDE SEQUENCE</scope>
    <source>
        <strain evidence="16">CCMP291</strain>
    </source>
</reference>
<keyword evidence="9" id="KW-0496">Mitochondrion</keyword>
<name>A0A0M0JY80_9EUKA</name>
<dbReference type="AlphaFoldDB" id="A0A0M0JY80"/>
<dbReference type="EC" id="1.1.1.35" evidence="4"/>
<feature type="site" description="Important for catalytic activity" evidence="11">
    <location>
        <position position="166"/>
    </location>
</feature>
<evidence type="ECO:0000256" key="3">
    <source>
        <dbReference type="ARBA" id="ARBA00009463"/>
    </source>
</evidence>
<evidence type="ECO:0000256" key="11">
    <source>
        <dbReference type="PIRSR" id="PIRSR000105-1"/>
    </source>
</evidence>
<dbReference type="GO" id="GO:0070403">
    <property type="term" value="F:NAD+ binding"/>
    <property type="evidence" value="ECO:0007669"/>
    <property type="project" value="InterPro"/>
</dbReference>
<evidence type="ECO:0000256" key="7">
    <source>
        <dbReference type="ARBA" id="ARBA00023027"/>
    </source>
</evidence>
<evidence type="ECO:0000256" key="12">
    <source>
        <dbReference type="PIRSR" id="PIRSR000105-3"/>
    </source>
</evidence>
<proteinExistence type="inferred from homology"/>
<dbReference type="InterPro" id="IPR022694">
    <property type="entry name" value="3-OHacyl-CoA_DH"/>
</dbReference>
<dbReference type="Pfam" id="PF02737">
    <property type="entry name" value="3HCDH_N"/>
    <property type="match status" value="1"/>
</dbReference>
<dbReference type="EMBL" id="JWZX01001978">
    <property type="protein sequence ID" value="KOO31611.1"/>
    <property type="molecule type" value="Genomic_DNA"/>
</dbReference>
<dbReference type="Gene3D" id="1.10.1040.10">
    <property type="entry name" value="N-(1-d-carboxylethyl)-l-norvaline Dehydrogenase, domain 2"/>
    <property type="match status" value="1"/>
</dbReference>
<evidence type="ECO:0000313" key="15">
    <source>
        <dbReference type="EMBL" id="KOO31611.1"/>
    </source>
</evidence>
<dbReference type="InterPro" id="IPR006108">
    <property type="entry name" value="3HC_DH_C"/>
</dbReference>
<dbReference type="InterPro" id="IPR006176">
    <property type="entry name" value="3-OHacyl-CoA_DH_NAD-bd"/>
</dbReference>
<dbReference type="SUPFAM" id="SSF51735">
    <property type="entry name" value="NAD(P)-binding Rossmann-fold domains"/>
    <property type="match status" value="1"/>
</dbReference>
<feature type="domain" description="3-hydroxyacyl-CoA dehydrogenase NAD binding" evidence="14">
    <location>
        <begin position="23"/>
        <end position="209"/>
    </location>
</feature>
<dbReference type="PROSITE" id="PS00067">
    <property type="entry name" value="3HCDH"/>
    <property type="match status" value="1"/>
</dbReference>
<comment type="subcellular location">
    <subcellularLocation>
        <location evidence="1">Mitochondrion matrix</location>
    </subcellularLocation>
</comment>
<gene>
    <name evidence="15" type="ORF">Ctob_008497</name>
</gene>
<dbReference type="SUPFAM" id="SSF48179">
    <property type="entry name" value="6-phosphogluconate dehydrogenase C-terminal domain-like"/>
    <property type="match status" value="1"/>
</dbReference>
<organism evidence="15 16">
    <name type="scientific">Chrysochromulina tobinii</name>
    <dbReference type="NCBI Taxonomy" id="1460289"/>
    <lineage>
        <taxon>Eukaryota</taxon>
        <taxon>Haptista</taxon>
        <taxon>Haptophyta</taxon>
        <taxon>Prymnesiophyceae</taxon>
        <taxon>Prymnesiales</taxon>
        <taxon>Chrysochromulinaceae</taxon>
        <taxon>Chrysochromulina</taxon>
    </lineage>
</organism>
<comment type="caution">
    <text evidence="15">The sequence shown here is derived from an EMBL/GenBank/DDBJ whole genome shotgun (WGS) entry which is preliminary data.</text>
</comment>
<dbReference type="Gene3D" id="3.40.50.720">
    <property type="entry name" value="NAD(P)-binding Rossmann-like Domain"/>
    <property type="match status" value="1"/>
</dbReference>
<evidence type="ECO:0000313" key="16">
    <source>
        <dbReference type="Proteomes" id="UP000037460"/>
    </source>
</evidence>
<evidence type="ECO:0000256" key="1">
    <source>
        <dbReference type="ARBA" id="ARBA00004305"/>
    </source>
</evidence>
<evidence type="ECO:0000256" key="6">
    <source>
        <dbReference type="ARBA" id="ARBA00023002"/>
    </source>
</evidence>
<dbReference type="PIRSF" id="PIRSF000105">
    <property type="entry name" value="HCDH"/>
    <property type="match status" value="1"/>
</dbReference>
<keyword evidence="8" id="KW-0443">Lipid metabolism</keyword>
<dbReference type="InterPro" id="IPR013328">
    <property type="entry name" value="6PGD_dom2"/>
</dbReference>
<dbReference type="InterPro" id="IPR036291">
    <property type="entry name" value="NAD(P)-bd_dom_sf"/>
</dbReference>
<comment type="catalytic activity">
    <reaction evidence="10">
        <text>a (3S)-3-hydroxyacyl-CoA + NAD(+) = a 3-oxoacyl-CoA + NADH + H(+)</text>
        <dbReference type="Rhea" id="RHEA:22432"/>
        <dbReference type="ChEBI" id="CHEBI:15378"/>
        <dbReference type="ChEBI" id="CHEBI:57318"/>
        <dbReference type="ChEBI" id="CHEBI:57540"/>
        <dbReference type="ChEBI" id="CHEBI:57945"/>
        <dbReference type="ChEBI" id="CHEBI:90726"/>
        <dbReference type="EC" id="1.1.1.35"/>
    </reaction>
</comment>
<accession>A0A0M0JY80</accession>
<feature type="binding site" evidence="12">
    <location>
        <position position="145"/>
    </location>
    <ligand>
        <name>CoA</name>
        <dbReference type="ChEBI" id="CHEBI:57287"/>
    </ligand>
</feature>
<protein>
    <recommendedName>
        <fullName evidence="4">3-hydroxyacyl-CoA dehydrogenase</fullName>
        <ecNumber evidence="4">1.1.1.35</ecNumber>
    </recommendedName>
</protein>
<dbReference type="GO" id="GO:0003857">
    <property type="term" value="F:(3S)-3-hydroxyacyl-CoA dehydrogenase (NAD+) activity"/>
    <property type="evidence" value="ECO:0007669"/>
    <property type="project" value="UniProtKB-EC"/>
</dbReference>
<keyword evidence="16" id="KW-1185">Reference proteome</keyword>
<evidence type="ECO:0000256" key="4">
    <source>
        <dbReference type="ARBA" id="ARBA00013000"/>
    </source>
</evidence>
<dbReference type="GO" id="GO:0006635">
    <property type="term" value="P:fatty acid beta-oxidation"/>
    <property type="evidence" value="ECO:0007669"/>
    <property type="project" value="TreeGrafter"/>
</dbReference>
<dbReference type="InterPro" id="IPR008927">
    <property type="entry name" value="6-PGluconate_DH-like_C_sf"/>
</dbReference>
<evidence type="ECO:0000256" key="2">
    <source>
        <dbReference type="ARBA" id="ARBA00005005"/>
    </source>
</evidence>
<evidence type="ECO:0000256" key="5">
    <source>
        <dbReference type="ARBA" id="ARBA00022832"/>
    </source>
</evidence>
<feature type="binding site" evidence="12">
    <location>
        <position position="78"/>
    </location>
    <ligand>
        <name>CoA</name>
        <dbReference type="ChEBI" id="CHEBI:57287"/>
    </ligand>
</feature>
<evidence type="ECO:0000256" key="10">
    <source>
        <dbReference type="ARBA" id="ARBA00049556"/>
    </source>
</evidence>
<dbReference type="InterPro" id="IPR006180">
    <property type="entry name" value="3-OHacyl-CoA_DH_CS"/>
</dbReference>
<comment type="pathway">
    <text evidence="2">Lipid metabolism; fatty acid beta-oxidation.</text>
</comment>
<evidence type="ECO:0000256" key="8">
    <source>
        <dbReference type="ARBA" id="ARBA00023098"/>
    </source>
</evidence>
<dbReference type="PANTHER" id="PTHR43561:SF3">
    <property type="entry name" value="HYDROXYACYL-COENZYME A DEHYDROGENASE, MITOCHONDRIAL"/>
    <property type="match status" value="1"/>
</dbReference>
<comment type="similarity">
    <text evidence="3">Belongs to the 3-hydroxyacyl-CoA dehydrogenase family.</text>
</comment>
<sequence>MMTIARYRVAGARSFSTASGVSTVGVIGLGLMGHGIAQAAAEKGYKVVAVELEERFLQGGLKRIGDSVKKITSKAVEKGKMDKAVGDAHIASTMARITATTDRGALASCDVIIEAVIENLQLKQTLYGEIGRVVKDSCIIASNTSSLSIGTMAGYCGRPAQMIGLHFFNPVQMMKLVEVVRTDQTDPKIFARAMEFSRSLDKTPVECIDTPGFIVNRLLVPYLTSAMLLVERGVATPADVDTAMKLGAGHPMGPMALADYVGLDTCLSIIGGWQSAFPDEPAFKVPESLRAKVAAGKLGRKTGEGFWKWDGDKLAA</sequence>
<feature type="domain" description="3-hydroxyacyl-CoA dehydrogenase C-terminal" evidence="13">
    <location>
        <begin position="212"/>
        <end position="309"/>
    </location>
</feature>
<dbReference type="Pfam" id="PF00725">
    <property type="entry name" value="3HCDH"/>
    <property type="match status" value="1"/>
</dbReference>